<keyword evidence="3" id="KW-1185">Reference proteome</keyword>
<evidence type="ECO:0000313" key="3">
    <source>
        <dbReference type="Proteomes" id="UP000054477"/>
    </source>
</evidence>
<keyword evidence="1" id="KW-0472">Membrane</keyword>
<protein>
    <submittedName>
        <fullName evidence="2">Uncharacterized protein</fullName>
    </submittedName>
</protein>
<dbReference type="EMBL" id="KN838968">
    <property type="protein sequence ID" value="KIJ91789.1"/>
    <property type="molecule type" value="Genomic_DNA"/>
</dbReference>
<evidence type="ECO:0000256" key="1">
    <source>
        <dbReference type="SAM" id="Phobius"/>
    </source>
</evidence>
<dbReference type="AlphaFoldDB" id="A0A0C9WHU2"/>
<reference evidence="3" key="2">
    <citation type="submission" date="2015-01" db="EMBL/GenBank/DDBJ databases">
        <title>Evolutionary Origins and Diversification of the Mycorrhizal Mutualists.</title>
        <authorList>
            <consortium name="DOE Joint Genome Institute"/>
            <consortium name="Mycorrhizal Genomics Consortium"/>
            <person name="Kohler A."/>
            <person name="Kuo A."/>
            <person name="Nagy L.G."/>
            <person name="Floudas D."/>
            <person name="Copeland A."/>
            <person name="Barry K.W."/>
            <person name="Cichocki N."/>
            <person name="Veneault-Fourrey C."/>
            <person name="LaButti K."/>
            <person name="Lindquist E.A."/>
            <person name="Lipzen A."/>
            <person name="Lundell T."/>
            <person name="Morin E."/>
            <person name="Murat C."/>
            <person name="Riley R."/>
            <person name="Ohm R."/>
            <person name="Sun H."/>
            <person name="Tunlid A."/>
            <person name="Henrissat B."/>
            <person name="Grigoriev I.V."/>
            <person name="Hibbett D.S."/>
            <person name="Martin F."/>
        </authorList>
    </citation>
    <scope>NUCLEOTIDE SEQUENCE [LARGE SCALE GENOMIC DNA]</scope>
    <source>
        <strain evidence="3">LaAM-08-1</strain>
    </source>
</reference>
<dbReference type="OrthoDB" id="3083301at2759"/>
<reference evidence="2 3" key="1">
    <citation type="submission" date="2014-04" db="EMBL/GenBank/DDBJ databases">
        <authorList>
            <consortium name="DOE Joint Genome Institute"/>
            <person name="Kuo A."/>
            <person name="Kohler A."/>
            <person name="Nagy L.G."/>
            <person name="Floudas D."/>
            <person name="Copeland A."/>
            <person name="Barry K.W."/>
            <person name="Cichocki N."/>
            <person name="Veneault-Fourrey C."/>
            <person name="LaButti K."/>
            <person name="Lindquist E.A."/>
            <person name="Lipzen A."/>
            <person name="Lundell T."/>
            <person name="Morin E."/>
            <person name="Murat C."/>
            <person name="Sun H."/>
            <person name="Tunlid A."/>
            <person name="Henrissat B."/>
            <person name="Grigoriev I.V."/>
            <person name="Hibbett D.S."/>
            <person name="Martin F."/>
            <person name="Nordberg H.P."/>
            <person name="Cantor M.N."/>
            <person name="Hua S.X."/>
        </authorList>
    </citation>
    <scope>NUCLEOTIDE SEQUENCE [LARGE SCALE GENOMIC DNA]</scope>
    <source>
        <strain evidence="2 3">LaAM-08-1</strain>
    </source>
</reference>
<keyword evidence="1" id="KW-1133">Transmembrane helix</keyword>
<feature type="transmembrane region" description="Helical" evidence="1">
    <location>
        <begin position="35"/>
        <end position="52"/>
    </location>
</feature>
<dbReference type="Proteomes" id="UP000054477">
    <property type="component" value="Unassembled WGS sequence"/>
</dbReference>
<keyword evidence="1" id="KW-0812">Transmembrane</keyword>
<evidence type="ECO:0000313" key="2">
    <source>
        <dbReference type="EMBL" id="KIJ91789.1"/>
    </source>
</evidence>
<proteinExistence type="predicted"/>
<accession>A0A0C9WHU2</accession>
<gene>
    <name evidence="2" type="ORF">K443DRAFT_653114</name>
</gene>
<name>A0A0C9WHU2_9AGAR</name>
<organism evidence="2 3">
    <name type="scientific">Laccaria amethystina LaAM-08-1</name>
    <dbReference type="NCBI Taxonomy" id="1095629"/>
    <lineage>
        <taxon>Eukaryota</taxon>
        <taxon>Fungi</taxon>
        <taxon>Dikarya</taxon>
        <taxon>Basidiomycota</taxon>
        <taxon>Agaricomycotina</taxon>
        <taxon>Agaricomycetes</taxon>
        <taxon>Agaricomycetidae</taxon>
        <taxon>Agaricales</taxon>
        <taxon>Agaricineae</taxon>
        <taxon>Hydnangiaceae</taxon>
        <taxon>Laccaria</taxon>
    </lineage>
</organism>
<dbReference type="HOGENOM" id="CLU_1343463_0_0_1"/>
<feature type="transmembrane region" description="Helical" evidence="1">
    <location>
        <begin position="175"/>
        <end position="196"/>
    </location>
</feature>
<feature type="transmembrane region" description="Helical" evidence="1">
    <location>
        <begin position="118"/>
        <end position="138"/>
    </location>
</feature>
<sequence length="204" mass="23374">MVDMFEVQLPMIPSLPRFMITANYGLSFEDALEPLMVAICLSLHLLLSKVSIGIERAFFHRTVSLYVILTCSSHIFLQAGKVLQQILGSGLMHWQKGFQHLKDFIILQMQDFPIARNFLSLFVVFGIIFRSGVLQVFAQQMPRSYSTFVMLRHAMSLSAFLEFSSNASEFSFFPLIIRLTFRLAFLLLCVLSRISFKKLTTMKV</sequence>